<keyword evidence="1" id="KW-0812">Transmembrane</keyword>
<keyword evidence="1" id="KW-0472">Membrane</keyword>
<reference evidence="2" key="2">
    <citation type="submission" date="2023-04" db="EMBL/GenBank/DDBJ databases">
        <authorList>
            <person name="Bu L."/>
            <person name="Lu L."/>
            <person name="Laidemitt M.R."/>
            <person name="Zhang S.M."/>
            <person name="Mutuku M."/>
            <person name="Mkoji G."/>
            <person name="Steinauer M."/>
            <person name="Loker E.S."/>
        </authorList>
    </citation>
    <scope>NUCLEOTIDE SEQUENCE</scope>
    <source>
        <strain evidence="2">KasaAsao</strain>
        <tissue evidence="2">Whole Snail</tissue>
    </source>
</reference>
<dbReference type="AlphaFoldDB" id="A0AAD8B2U4"/>
<sequence length="74" mass="7710">MVKGVISHLTTMMGLLSYGILVGALGIVGNHGQDALLTSDGSASLASVYEAIDATTTEAREGKPSYQVKSRVDR</sequence>
<gene>
    <name evidence="2" type="ORF">Bpfe_024256</name>
</gene>
<proteinExistence type="predicted"/>
<evidence type="ECO:0000256" key="1">
    <source>
        <dbReference type="SAM" id="Phobius"/>
    </source>
</evidence>
<name>A0AAD8B2U4_BIOPF</name>
<feature type="transmembrane region" description="Helical" evidence="1">
    <location>
        <begin position="6"/>
        <end position="28"/>
    </location>
</feature>
<reference evidence="2" key="1">
    <citation type="journal article" date="2023" name="PLoS Negl. Trop. Dis.">
        <title>A genome sequence for Biomphalaria pfeifferi, the major vector snail for the human-infecting parasite Schistosoma mansoni.</title>
        <authorList>
            <person name="Bu L."/>
            <person name="Lu L."/>
            <person name="Laidemitt M.R."/>
            <person name="Zhang S.M."/>
            <person name="Mutuku M."/>
            <person name="Mkoji G."/>
            <person name="Steinauer M."/>
            <person name="Loker E.S."/>
        </authorList>
    </citation>
    <scope>NUCLEOTIDE SEQUENCE</scope>
    <source>
        <strain evidence="2">KasaAsao</strain>
    </source>
</reference>
<accession>A0AAD8B2U4</accession>
<feature type="non-terminal residue" evidence="2">
    <location>
        <position position="1"/>
    </location>
</feature>
<evidence type="ECO:0000313" key="3">
    <source>
        <dbReference type="Proteomes" id="UP001233172"/>
    </source>
</evidence>
<evidence type="ECO:0000313" key="2">
    <source>
        <dbReference type="EMBL" id="KAK0046329.1"/>
    </source>
</evidence>
<protein>
    <submittedName>
        <fullName evidence="2">Uncharacterized protein</fullName>
    </submittedName>
</protein>
<dbReference type="Proteomes" id="UP001233172">
    <property type="component" value="Unassembled WGS sequence"/>
</dbReference>
<keyword evidence="3" id="KW-1185">Reference proteome</keyword>
<keyword evidence="1" id="KW-1133">Transmembrane helix</keyword>
<dbReference type="EMBL" id="JASAOG010000167">
    <property type="protein sequence ID" value="KAK0046329.1"/>
    <property type="molecule type" value="Genomic_DNA"/>
</dbReference>
<comment type="caution">
    <text evidence="2">The sequence shown here is derived from an EMBL/GenBank/DDBJ whole genome shotgun (WGS) entry which is preliminary data.</text>
</comment>
<organism evidence="2 3">
    <name type="scientific">Biomphalaria pfeifferi</name>
    <name type="common">Bloodfluke planorb</name>
    <name type="synonym">Freshwater snail</name>
    <dbReference type="NCBI Taxonomy" id="112525"/>
    <lineage>
        <taxon>Eukaryota</taxon>
        <taxon>Metazoa</taxon>
        <taxon>Spiralia</taxon>
        <taxon>Lophotrochozoa</taxon>
        <taxon>Mollusca</taxon>
        <taxon>Gastropoda</taxon>
        <taxon>Heterobranchia</taxon>
        <taxon>Euthyneura</taxon>
        <taxon>Panpulmonata</taxon>
        <taxon>Hygrophila</taxon>
        <taxon>Lymnaeoidea</taxon>
        <taxon>Planorbidae</taxon>
        <taxon>Biomphalaria</taxon>
    </lineage>
</organism>